<reference evidence="1 2" key="1">
    <citation type="submission" date="2019-07" db="EMBL/GenBank/DDBJ databases">
        <authorList>
            <person name="Huq M.A."/>
        </authorList>
    </citation>
    <scope>NUCLEOTIDE SEQUENCE [LARGE SCALE GENOMIC DNA]</scope>
    <source>
        <strain evidence="1 2">MAH-3</strain>
    </source>
</reference>
<protein>
    <recommendedName>
        <fullName evidence="3">Tetratricopeptide repeat protein</fullName>
    </recommendedName>
</protein>
<dbReference type="AlphaFoldDB" id="A0A556MP51"/>
<accession>A0A556MP51</accession>
<keyword evidence="2" id="KW-1185">Reference proteome</keyword>
<evidence type="ECO:0000313" key="2">
    <source>
        <dbReference type="Proteomes" id="UP000316008"/>
    </source>
</evidence>
<proteinExistence type="predicted"/>
<name>A0A556MP51_9FLAO</name>
<sequence>MMKVYYVIAVGFLVAACASDPETVKLPTGGENVKSMPAAIKEVKAFEDSLKRSSASGTLEYNEETAVVYAEKCLSIAHRFPKSKEAPKYMDKAHIIFASANLHQRSVMIADSLIAMYPMYKNRAMVLESLAGAYDVFVIPRQKEKVKKYYELLLKENPEMNPEQRKQIEDRLKYVDLTFDEYVSKAN</sequence>
<organism evidence="1 2">
    <name type="scientific">Fluviicola chungangensis</name>
    <dbReference type="NCBI Taxonomy" id="2597671"/>
    <lineage>
        <taxon>Bacteria</taxon>
        <taxon>Pseudomonadati</taxon>
        <taxon>Bacteroidota</taxon>
        <taxon>Flavobacteriia</taxon>
        <taxon>Flavobacteriales</taxon>
        <taxon>Crocinitomicaceae</taxon>
        <taxon>Fluviicola</taxon>
    </lineage>
</organism>
<dbReference type="Proteomes" id="UP000316008">
    <property type="component" value="Unassembled WGS sequence"/>
</dbReference>
<dbReference type="OrthoDB" id="1467701at2"/>
<dbReference type="EMBL" id="VLPL01000007">
    <property type="protein sequence ID" value="TSJ41602.1"/>
    <property type="molecule type" value="Genomic_DNA"/>
</dbReference>
<gene>
    <name evidence="1" type="ORF">FO442_14160</name>
</gene>
<evidence type="ECO:0008006" key="3">
    <source>
        <dbReference type="Google" id="ProtNLM"/>
    </source>
</evidence>
<evidence type="ECO:0000313" key="1">
    <source>
        <dbReference type="EMBL" id="TSJ41602.1"/>
    </source>
</evidence>
<dbReference type="PROSITE" id="PS51257">
    <property type="entry name" value="PROKAR_LIPOPROTEIN"/>
    <property type="match status" value="1"/>
</dbReference>
<comment type="caution">
    <text evidence="1">The sequence shown here is derived from an EMBL/GenBank/DDBJ whole genome shotgun (WGS) entry which is preliminary data.</text>
</comment>
<dbReference type="RefSeq" id="WP_144333861.1">
    <property type="nucleotide sequence ID" value="NZ_VLPL01000007.1"/>
</dbReference>